<dbReference type="PATRIC" id="fig|762836.4.peg.2711"/>
<keyword evidence="1" id="KW-0472">Membrane</keyword>
<dbReference type="PANTHER" id="PTHR43158:SF10">
    <property type="entry name" value="ABC TRANSPORTER ATP-BINDING PROTEIN YTRB"/>
    <property type="match status" value="1"/>
</dbReference>
<dbReference type="SMART" id="SM00382">
    <property type="entry name" value="AAA"/>
    <property type="match status" value="1"/>
</dbReference>
<evidence type="ECO:0000259" key="4">
    <source>
        <dbReference type="PROSITE" id="PS50893"/>
    </source>
</evidence>
<dbReference type="GO" id="GO:0016887">
    <property type="term" value="F:ATP hydrolysis activity"/>
    <property type="evidence" value="ECO:0007669"/>
    <property type="project" value="InterPro"/>
</dbReference>
<keyword evidence="1" id="KW-1003">Cell membrane</keyword>
<dbReference type="OrthoDB" id="9804819at2"/>
<dbReference type="EMBL" id="LROM01000087">
    <property type="protein sequence ID" value="OEZ99589.1"/>
    <property type="molecule type" value="Genomic_DNA"/>
</dbReference>
<dbReference type="Gene3D" id="3.40.50.300">
    <property type="entry name" value="P-loop containing nucleotide triphosphate hydrolases"/>
    <property type="match status" value="1"/>
</dbReference>
<dbReference type="PROSITE" id="PS50893">
    <property type="entry name" value="ABC_TRANSPORTER_2"/>
    <property type="match status" value="1"/>
</dbReference>
<keyword evidence="3 5" id="KW-0067">ATP-binding</keyword>
<name>A0A1E7WKV6_9BURK</name>
<organism evidence="5 6">
    <name type="scientific">Duganella phyllosphaerae</name>
    <dbReference type="NCBI Taxonomy" id="762836"/>
    <lineage>
        <taxon>Bacteria</taxon>
        <taxon>Pseudomonadati</taxon>
        <taxon>Pseudomonadota</taxon>
        <taxon>Betaproteobacteria</taxon>
        <taxon>Burkholderiales</taxon>
        <taxon>Oxalobacteraceae</taxon>
        <taxon>Telluria group</taxon>
        <taxon>Duganella</taxon>
    </lineage>
</organism>
<dbReference type="AlphaFoldDB" id="A0A1E7WKV6"/>
<evidence type="ECO:0000313" key="6">
    <source>
        <dbReference type="Proteomes" id="UP000175989"/>
    </source>
</evidence>
<evidence type="ECO:0000256" key="1">
    <source>
        <dbReference type="ARBA" id="ARBA00022475"/>
    </source>
</evidence>
<evidence type="ECO:0000256" key="2">
    <source>
        <dbReference type="ARBA" id="ARBA00022741"/>
    </source>
</evidence>
<dbReference type="PANTHER" id="PTHR43158">
    <property type="entry name" value="SKFA PEPTIDE EXPORT ATP-BINDING PROTEIN SKFE"/>
    <property type="match status" value="1"/>
</dbReference>
<comment type="caution">
    <text evidence="5">The sequence shown here is derived from an EMBL/GenBank/DDBJ whole genome shotgun (WGS) entry which is preliminary data.</text>
</comment>
<dbReference type="GO" id="GO:0005524">
    <property type="term" value="F:ATP binding"/>
    <property type="evidence" value="ECO:0007669"/>
    <property type="project" value="UniProtKB-KW"/>
</dbReference>
<dbReference type="Proteomes" id="UP000175989">
    <property type="component" value="Unassembled WGS sequence"/>
</dbReference>
<dbReference type="Pfam" id="PF00005">
    <property type="entry name" value="ABC_tran"/>
    <property type="match status" value="1"/>
</dbReference>
<dbReference type="SUPFAM" id="SSF52540">
    <property type="entry name" value="P-loop containing nucleoside triphosphate hydrolases"/>
    <property type="match status" value="1"/>
</dbReference>
<evidence type="ECO:0000313" key="5">
    <source>
        <dbReference type="EMBL" id="OEZ99589.1"/>
    </source>
</evidence>
<accession>A0A1E7WKV6</accession>
<proteinExistence type="predicted"/>
<dbReference type="InterPro" id="IPR003439">
    <property type="entry name" value="ABC_transporter-like_ATP-bd"/>
</dbReference>
<keyword evidence="2" id="KW-0547">Nucleotide-binding</keyword>
<gene>
    <name evidence="5" type="primary">ybhF_4</name>
    <name evidence="5" type="ORF">DUPY_26330</name>
</gene>
<reference evidence="6" key="1">
    <citation type="journal article" date="2016" name="Front. Microbiol.">
        <title>Molecular Keys to the Janthinobacterium and Duganella spp. Interaction with the Plant Pathogen Fusarium graminearum.</title>
        <authorList>
            <person name="Haack F.S."/>
            <person name="Poehlein A."/>
            <person name="Kroger C."/>
            <person name="Voigt C.A."/>
            <person name="Piepenbring M."/>
            <person name="Bode H.B."/>
            <person name="Daniel R."/>
            <person name="Schafer W."/>
            <person name="Streit W.R."/>
        </authorList>
    </citation>
    <scope>NUCLEOTIDE SEQUENCE [LARGE SCALE GENOMIC DNA]</scope>
    <source>
        <strain evidence="6">T54</strain>
    </source>
</reference>
<dbReference type="RefSeq" id="WP_070248739.1">
    <property type="nucleotide sequence ID" value="NZ_LROM01000087.1"/>
</dbReference>
<dbReference type="InterPro" id="IPR003593">
    <property type="entry name" value="AAA+_ATPase"/>
</dbReference>
<sequence>MNVPLPLAAGDNLIATDALTLQFKGKLALDHLTMTVARGGIHAVVGANGAGKSSLFRVLLGFQAATSGSARVLGCDSEHLTPALRGRIGFVNDEHTLPPWMRVDEVTALQRKLYPAWSDQRYHAVLRHFNLQPAHRVAELSRGERAGVSLALALAQGPELLILDEPTLGLDVVAKRVFLTALMDSSYHDGATILYCSHQMDEIERVADQLIILERGRLLHASAPDDFCARMRLWVAEGELRAPDLAALPGVLQIEHIDGCTHVVVFDEGEHFATRLRRLGADSLHQMPIGLDRAVNAMLSRNHAGSAFPLPVAQPA</sequence>
<keyword evidence="6" id="KW-1185">Reference proteome</keyword>
<evidence type="ECO:0000256" key="3">
    <source>
        <dbReference type="ARBA" id="ARBA00022840"/>
    </source>
</evidence>
<dbReference type="CDD" id="cd03230">
    <property type="entry name" value="ABC_DR_subfamily_A"/>
    <property type="match status" value="1"/>
</dbReference>
<feature type="domain" description="ABC transporter" evidence="4">
    <location>
        <begin position="14"/>
        <end position="240"/>
    </location>
</feature>
<dbReference type="InterPro" id="IPR027417">
    <property type="entry name" value="P-loop_NTPase"/>
</dbReference>
<protein>
    <submittedName>
        <fullName evidence="5">Putative ABC transporter ATP-binding protein YbhF</fullName>
    </submittedName>
</protein>